<geneLocation type="plasmid" evidence="2">
    <name>pmppla107</name>
</geneLocation>
<gene>
    <name evidence="1" type="ORF">PLA107_030040</name>
</gene>
<protein>
    <submittedName>
        <fullName evidence="1">Uncharacterized protein</fullName>
    </submittedName>
</protein>
<keyword evidence="1" id="KW-0614">Plasmid</keyword>
<dbReference type="GeneID" id="39474793"/>
<accession>A0AAD0PUB2</accession>
<reference evidence="1 2" key="1">
    <citation type="journal article" date="2011" name="PLoS Pathog.">
        <title>Dynamic evolution of pathogenicity revealed by sequencing and comparative genomics of 19 Pseudomonas syringae isolates.</title>
        <authorList>
            <person name="Baltrus D.A."/>
            <person name="Nishimura M.T."/>
            <person name="Romanchuk A."/>
            <person name="Chang J.H."/>
            <person name="Mukhtar M.S."/>
            <person name="Cherkis K."/>
            <person name="Roach J."/>
            <person name="Grant S.R."/>
            <person name="Jones C.D."/>
            <person name="Dangl J.L."/>
        </authorList>
    </citation>
    <scope>NUCLEOTIDE SEQUENCE [LARGE SCALE GENOMIC DNA]</scope>
    <source>
        <strain evidence="1 2">M301315</strain>
    </source>
</reference>
<organism evidence="1 2">
    <name type="scientific">Pseudomonas amygdali pv. lachrymans str. M301315</name>
    <dbReference type="NCBI Taxonomy" id="629260"/>
    <lineage>
        <taxon>Bacteria</taxon>
        <taxon>Pseudomonadati</taxon>
        <taxon>Pseudomonadota</taxon>
        <taxon>Gammaproteobacteria</taxon>
        <taxon>Pseudomonadales</taxon>
        <taxon>Pseudomonadaceae</taxon>
        <taxon>Pseudomonas</taxon>
        <taxon>Pseudomonas amygdali</taxon>
    </lineage>
</organism>
<dbReference type="EMBL" id="CP031226">
    <property type="protein sequence ID" value="AXH59470.1"/>
    <property type="molecule type" value="Genomic_DNA"/>
</dbReference>
<evidence type="ECO:0000313" key="2">
    <source>
        <dbReference type="Proteomes" id="UP000006426"/>
    </source>
</evidence>
<dbReference type="AlphaFoldDB" id="A0AAD0PUB2"/>
<proteinExistence type="predicted"/>
<name>A0AAD0PUB2_PSEAV</name>
<sequence>MKIIPLKEKHKLTEQDINDLAKWLIDGKSLVEMAYSLQNRLTPEQVYVALGHIAREMYETPLAELCPHLVDERRQLNDPKRSQWLEQKTENKVADIFRQFLEDLGLYELELVTGA</sequence>
<evidence type="ECO:0000313" key="1">
    <source>
        <dbReference type="EMBL" id="AXH59470.1"/>
    </source>
</evidence>
<dbReference type="Proteomes" id="UP000006426">
    <property type="component" value="Plasmid pmppla107"/>
</dbReference>
<dbReference type="RefSeq" id="WP_005742342.1">
    <property type="nucleotide sequence ID" value="NZ_CP031226.1"/>
</dbReference>